<sequence length="190" mass="21135">MSNINLLPWREARNQRQKKQFGVLLAGCLLATVLLGLAANWLVMEIVDSQKARNQRLQTEIALLDVQLGEVAKLKARRQALLARMQLIADLQERRNLPVRFFNALPDIVPNGVYLSSLQLQGAMVDVTGKTEAYGRVASMMRSIDGSGWLGLSRISTIFSAEQTPIALSQFSLMFQVLSKHSPDKGEKKS</sequence>
<protein>
    <submittedName>
        <fullName evidence="2">Fimbrial protein</fullName>
    </submittedName>
</protein>
<dbReference type="InterPro" id="IPR007813">
    <property type="entry name" value="PilN"/>
</dbReference>
<dbReference type="PANTHER" id="PTHR40278:SF2">
    <property type="entry name" value="TYPE IV PILUS INNER MEMBRANE COMPONENT PILN"/>
    <property type="match status" value="1"/>
</dbReference>
<dbReference type="RefSeq" id="WP_193001910.1">
    <property type="nucleotide sequence ID" value="NZ_CP040449.1"/>
</dbReference>
<dbReference type="GO" id="GO:0043107">
    <property type="term" value="P:type IV pilus-dependent motility"/>
    <property type="evidence" value="ECO:0007669"/>
    <property type="project" value="TreeGrafter"/>
</dbReference>
<evidence type="ECO:0000313" key="2">
    <source>
        <dbReference type="EMBL" id="QFI55798.1"/>
    </source>
</evidence>
<feature type="transmembrane region" description="Helical" evidence="1">
    <location>
        <begin position="21"/>
        <end position="43"/>
    </location>
</feature>
<evidence type="ECO:0000256" key="1">
    <source>
        <dbReference type="SAM" id="Phobius"/>
    </source>
</evidence>
<keyword evidence="3" id="KW-1185">Reference proteome</keyword>
<organism evidence="2 3">
    <name type="scientific">Aeromonas simiae</name>
    <dbReference type="NCBI Taxonomy" id="218936"/>
    <lineage>
        <taxon>Bacteria</taxon>
        <taxon>Pseudomonadati</taxon>
        <taxon>Pseudomonadota</taxon>
        <taxon>Gammaproteobacteria</taxon>
        <taxon>Aeromonadales</taxon>
        <taxon>Aeromonadaceae</taxon>
        <taxon>Aeromonas</taxon>
    </lineage>
</organism>
<keyword evidence="1" id="KW-0472">Membrane</keyword>
<dbReference type="AlphaFoldDB" id="A0A5J6X0T6"/>
<keyword evidence="1" id="KW-0812">Transmembrane</keyword>
<dbReference type="KEGG" id="asim:FE240_14520"/>
<reference evidence="2 3" key="1">
    <citation type="submission" date="2019-05" db="EMBL/GenBank/DDBJ databases">
        <title>OXA-830, a novel chromosomally encoded expanded-spectrum class D beta-lactamase in Aeromonas simiae.</title>
        <authorList>
            <person name="Zhou W."/>
            <person name="Chen Q."/>
        </authorList>
    </citation>
    <scope>NUCLEOTIDE SEQUENCE [LARGE SCALE GENOMIC DNA]</scope>
    <source>
        <strain evidence="2 3">A6</strain>
    </source>
</reference>
<name>A0A5J6X0T6_9GAMM</name>
<dbReference type="GO" id="GO:0043683">
    <property type="term" value="P:type IV pilus assembly"/>
    <property type="evidence" value="ECO:0007669"/>
    <property type="project" value="TreeGrafter"/>
</dbReference>
<dbReference type="Pfam" id="PF05137">
    <property type="entry name" value="PilN"/>
    <property type="match status" value="1"/>
</dbReference>
<dbReference type="EMBL" id="CP040449">
    <property type="protein sequence ID" value="QFI55798.1"/>
    <property type="molecule type" value="Genomic_DNA"/>
</dbReference>
<gene>
    <name evidence="2" type="ORF">FE240_14520</name>
</gene>
<dbReference type="Proteomes" id="UP000594034">
    <property type="component" value="Chromosome"/>
</dbReference>
<keyword evidence="1" id="KW-1133">Transmembrane helix</keyword>
<proteinExistence type="predicted"/>
<accession>A0A5J6X0T6</accession>
<dbReference type="PANTHER" id="PTHR40278">
    <property type="entry name" value="DNA UTILIZATION PROTEIN HOFN"/>
    <property type="match status" value="1"/>
</dbReference>
<dbReference type="InterPro" id="IPR052534">
    <property type="entry name" value="Extracell_DNA_Util/SecSys_Comp"/>
</dbReference>
<evidence type="ECO:0000313" key="3">
    <source>
        <dbReference type="Proteomes" id="UP000594034"/>
    </source>
</evidence>